<keyword evidence="2" id="KW-1185">Reference proteome</keyword>
<evidence type="ECO:0000313" key="1">
    <source>
        <dbReference type="EMBL" id="GAQ88626.1"/>
    </source>
</evidence>
<dbReference type="AlphaFoldDB" id="A0A1Y1IIU7"/>
<dbReference type="STRING" id="105231.A0A1Y1IIU7"/>
<evidence type="ECO:0000313" key="2">
    <source>
        <dbReference type="Proteomes" id="UP000054558"/>
    </source>
</evidence>
<gene>
    <name evidence="1" type="ORF">KFL_004450130</name>
</gene>
<sequence>MQQLQGYEQGGPNVVYHLKRTLYGLRQAPRAWHTRLKEELGNFEFVASLATRRSFVSGGRGADLRHCVGGRHSRRGPGGGADCEDEGTLAENFDVRDLREARTLKLTQKKLTGELLGRQGLAGARARSVPLGARKNLTKEGAPLDTARLPYSELIGSLLYFSVCTRPDIAQAVGASARYTSAPLEAHWAAALGVVRYLAGTAEAAITFGGSGEVLEAFCDADYAGDIDTKRSTTGYVFLMYGGAEVELAYCETEDMKADILTKALAPGKFLNCKKEIGIA</sequence>
<protein>
    <recommendedName>
        <fullName evidence="3">Reverse transcriptase Ty1/copia-type domain-containing protein</fullName>
    </recommendedName>
</protein>
<dbReference type="PANTHER" id="PTHR11439:SF483">
    <property type="entry name" value="PEPTIDE SYNTHASE GLIP-LIKE, PUTATIVE (AFU_ORTHOLOGUE AFUA_3G12920)-RELATED"/>
    <property type="match status" value="1"/>
</dbReference>
<proteinExistence type="predicted"/>
<dbReference type="Proteomes" id="UP000054558">
    <property type="component" value="Unassembled WGS sequence"/>
</dbReference>
<dbReference type="PANTHER" id="PTHR11439">
    <property type="entry name" value="GAG-POL-RELATED RETROTRANSPOSON"/>
    <property type="match status" value="1"/>
</dbReference>
<name>A0A1Y1IIU7_KLENI</name>
<organism evidence="1 2">
    <name type="scientific">Klebsormidium nitens</name>
    <name type="common">Green alga</name>
    <name type="synonym">Ulothrix nitens</name>
    <dbReference type="NCBI Taxonomy" id="105231"/>
    <lineage>
        <taxon>Eukaryota</taxon>
        <taxon>Viridiplantae</taxon>
        <taxon>Streptophyta</taxon>
        <taxon>Klebsormidiophyceae</taxon>
        <taxon>Klebsormidiales</taxon>
        <taxon>Klebsormidiaceae</taxon>
        <taxon>Klebsormidium</taxon>
    </lineage>
</organism>
<reference evidence="1 2" key="1">
    <citation type="journal article" date="2014" name="Nat. Commun.">
        <title>Klebsormidium flaccidum genome reveals primary factors for plant terrestrial adaptation.</title>
        <authorList>
            <person name="Hori K."/>
            <person name="Maruyama F."/>
            <person name="Fujisawa T."/>
            <person name="Togashi T."/>
            <person name="Yamamoto N."/>
            <person name="Seo M."/>
            <person name="Sato S."/>
            <person name="Yamada T."/>
            <person name="Mori H."/>
            <person name="Tajima N."/>
            <person name="Moriyama T."/>
            <person name="Ikeuchi M."/>
            <person name="Watanabe M."/>
            <person name="Wada H."/>
            <person name="Kobayashi K."/>
            <person name="Saito M."/>
            <person name="Masuda T."/>
            <person name="Sasaki-Sekimoto Y."/>
            <person name="Mashiguchi K."/>
            <person name="Awai K."/>
            <person name="Shimojima M."/>
            <person name="Masuda S."/>
            <person name="Iwai M."/>
            <person name="Nobusawa T."/>
            <person name="Narise T."/>
            <person name="Kondo S."/>
            <person name="Saito H."/>
            <person name="Sato R."/>
            <person name="Murakawa M."/>
            <person name="Ihara Y."/>
            <person name="Oshima-Yamada Y."/>
            <person name="Ohtaka K."/>
            <person name="Satoh M."/>
            <person name="Sonobe K."/>
            <person name="Ishii M."/>
            <person name="Ohtani R."/>
            <person name="Kanamori-Sato M."/>
            <person name="Honoki R."/>
            <person name="Miyazaki D."/>
            <person name="Mochizuki H."/>
            <person name="Umetsu J."/>
            <person name="Higashi K."/>
            <person name="Shibata D."/>
            <person name="Kamiya Y."/>
            <person name="Sato N."/>
            <person name="Nakamura Y."/>
            <person name="Tabata S."/>
            <person name="Ida S."/>
            <person name="Kurokawa K."/>
            <person name="Ohta H."/>
        </authorList>
    </citation>
    <scope>NUCLEOTIDE SEQUENCE [LARGE SCALE GENOMIC DNA]</scope>
    <source>
        <strain evidence="1 2">NIES-2285</strain>
    </source>
</reference>
<dbReference type="EMBL" id="DF237394">
    <property type="protein sequence ID" value="GAQ88626.1"/>
    <property type="molecule type" value="Genomic_DNA"/>
</dbReference>
<evidence type="ECO:0008006" key="3">
    <source>
        <dbReference type="Google" id="ProtNLM"/>
    </source>
</evidence>
<dbReference type="OrthoDB" id="1645289at2759"/>
<dbReference type="OMA" id="AITEIVW"/>
<accession>A0A1Y1IIU7</accession>